<reference evidence="1" key="1">
    <citation type="journal article" date="2014" name="Front. Microbiol.">
        <title>High frequency of phylogenetically diverse reductive dehalogenase-homologous genes in deep subseafloor sedimentary metagenomes.</title>
        <authorList>
            <person name="Kawai M."/>
            <person name="Futagami T."/>
            <person name="Toyoda A."/>
            <person name="Takaki Y."/>
            <person name="Nishi S."/>
            <person name="Hori S."/>
            <person name="Arai W."/>
            <person name="Tsubouchi T."/>
            <person name="Morono Y."/>
            <person name="Uchiyama I."/>
            <person name="Ito T."/>
            <person name="Fujiyama A."/>
            <person name="Inagaki F."/>
            <person name="Takami H."/>
        </authorList>
    </citation>
    <scope>NUCLEOTIDE SEQUENCE</scope>
    <source>
        <strain evidence="1">Expedition CK06-06</strain>
    </source>
</reference>
<sequence length="41" mass="4471">DMVVLVGELHVDGLKELLAEKFPNVTIETSKDCSDSLGVIR</sequence>
<name>X0XYN5_9ZZZZ</name>
<protein>
    <submittedName>
        <fullName evidence="1">Uncharacterized protein</fullName>
    </submittedName>
</protein>
<comment type="caution">
    <text evidence="1">The sequence shown here is derived from an EMBL/GenBank/DDBJ whole genome shotgun (WGS) entry which is preliminary data.</text>
</comment>
<proteinExistence type="predicted"/>
<gene>
    <name evidence="1" type="ORF">S01H1_62620</name>
</gene>
<evidence type="ECO:0000313" key="1">
    <source>
        <dbReference type="EMBL" id="GAG41713.1"/>
    </source>
</evidence>
<feature type="non-terminal residue" evidence="1">
    <location>
        <position position="1"/>
    </location>
</feature>
<dbReference type="EMBL" id="BARS01041143">
    <property type="protein sequence ID" value="GAG41713.1"/>
    <property type="molecule type" value="Genomic_DNA"/>
</dbReference>
<accession>X0XYN5</accession>
<organism evidence="1">
    <name type="scientific">marine sediment metagenome</name>
    <dbReference type="NCBI Taxonomy" id="412755"/>
    <lineage>
        <taxon>unclassified sequences</taxon>
        <taxon>metagenomes</taxon>
        <taxon>ecological metagenomes</taxon>
    </lineage>
</organism>
<dbReference type="AlphaFoldDB" id="X0XYN5"/>